<protein>
    <submittedName>
        <fullName evidence="3">Uncharacterized protein</fullName>
    </submittedName>
</protein>
<comment type="caution">
    <text evidence="3">The sequence shown here is derived from an EMBL/GenBank/DDBJ whole genome shotgun (WGS) entry which is preliminary data.</text>
</comment>
<dbReference type="Proteomes" id="UP000054524">
    <property type="component" value="Unassembled WGS sequence"/>
</dbReference>
<feature type="region of interest" description="Disordered" evidence="1">
    <location>
        <begin position="350"/>
        <end position="389"/>
    </location>
</feature>
<reference evidence="3 4" key="1">
    <citation type="journal article" date="2014" name="Genome Announc.">
        <title>Genome Sequence of the Microsporidian Species Nematocida sp1 Strain ERTm6 (ATCC PRA-372).</title>
        <authorList>
            <person name="Bakowski M.A."/>
            <person name="Priest M."/>
            <person name="Young S."/>
            <person name="Cuomo C.A."/>
            <person name="Troemel E.R."/>
        </authorList>
    </citation>
    <scope>NUCLEOTIDE SEQUENCE [LARGE SCALE GENOMIC DNA]</scope>
    <source>
        <strain evidence="3 4">ERTm6</strain>
    </source>
</reference>
<evidence type="ECO:0000256" key="2">
    <source>
        <dbReference type="SAM" id="Phobius"/>
    </source>
</evidence>
<feature type="compositionally biased region" description="Basic and acidic residues" evidence="1">
    <location>
        <begin position="350"/>
        <end position="365"/>
    </location>
</feature>
<dbReference type="AlphaFoldDB" id="A0A086J101"/>
<dbReference type="RefSeq" id="XP_052904374.1">
    <property type="nucleotide sequence ID" value="XM_053049424.1"/>
</dbReference>
<accession>A0A086J101</accession>
<feature type="transmembrane region" description="Helical" evidence="2">
    <location>
        <begin position="408"/>
        <end position="427"/>
    </location>
</feature>
<dbReference type="HOGENOM" id="CLU_625681_0_0_1"/>
<keyword evidence="2" id="KW-0812">Transmembrane</keyword>
<feature type="compositionally biased region" description="Polar residues" evidence="1">
    <location>
        <begin position="376"/>
        <end position="385"/>
    </location>
</feature>
<name>A0A086J101_NEMA1</name>
<keyword evidence="4" id="KW-1185">Reference proteome</keyword>
<evidence type="ECO:0000256" key="1">
    <source>
        <dbReference type="SAM" id="MobiDB-lite"/>
    </source>
</evidence>
<organism evidence="3 4">
    <name type="scientific">Nematocida ausubeli (strain ATCC PRA-371 / ERTm2)</name>
    <name type="common">Nematode killer fungus</name>
    <dbReference type="NCBI Taxonomy" id="1913371"/>
    <lineage>
        <taxon>Eukaryota</taxon>
        <taxon>Fungi</taxon>
        <taxon>Fungi incertae sedis</taxon>
        <taxon>Microsporidia</taxon>
        <taxon>Nematocida</taxon>
    </lineage>
</organism>
<proteinExistence type="predicted"/>
<evidence type="ECO:0000313" key="3">
    <source>
        <dbReference type="EMBL" id="KFG25819.1"/>
    </source>
</evidence>
<keyword evidence="2" id="KW-0472">Membrane</keyword>
<evidence type="ECO:0000313" key="4">
    <source>
        <dbReference type="Proteomes" id="UP000054524"/>
    </source>
</evidence>
<gene>
    <name evidence="3" type="ORF">NESG_01805</name>
</gene>
<sequence length="438" mass="50062">MNFNEIQLKTLLRRNIGSYVSDVNVQKNMQLLLRTIFTACPRGSMVLNKYESLNTLSYNTFMVMVLRNLKAMPKYSEVKVEEAVSLAIIETKGLMGELEKIASRMTTNDARNTFYHMMNKNHLAVMLLHSELNEYILTDLKQAMQAHFDQNKQAVTYTAENMFELTHSGREMIIERAMVLLQKHGGQLSKYDEKGEVMSNLNALGLDYCNDILSLHKLVNGPYKNLNALFTMMDFLTVIKKTIEPPHTPMPLLYNIFFFLSPKYNKNTTPPLSQVFEAILNSAQKKENFLTLREQVAKFKLLVSPDLLNKHILGRLVSYSDYIRINIHTIYANLTMSELPALPTKKGKKEVVKKEKMKKEKENEHISYLPADSMDSKTQQKSNNAPPRPMTQMEVLELQKRTPSKIDLVVGVIIVTGLVILSAYIVTKAVVKGVQILY</sequence>
<dbReference type="EMBL" id="AKIJ01000004">
    <property type="protein sequence ID" value="KFG25819.1"/>
    <property type="molecule type" value="Genomic_DNA"/>
</dbReference>
<dbReference type="GeneID" id="77676778"/>
<keyword evidence="2" id="KW-1133">Transmembrane helix</keyword>